<dbReference type="PANTHER" id="PTHR33375">
    <property type="entry name" value="CHROMOSOME-PARTITIONING PROTEIN PARB-RELATED"/>
    <property type="match status" value="1"/>
</dbReference>
<dbReference type="PANTHER" id="PTHR33375:SF1">
    <property type="entry name" value="CHROMOSOME-PARTITIONING PROTEIN PARB-RELATED"/>
    <property type="match status" value="1"/>
</dbReference>
<accession>A0ABX8R4E9</accession>
<feature type="region of interest" description="Disordered" evidence="1">
    <location>
        <begin position="1"/>
        <end position="33"/>
    </location>
</feature>
<evidence type="ECO:0000313" key="3">
    <source>
        <dbReference type="Proteomes" id="UP001049518"/>
    </source>
</evidence>
<dbReference type="EMBL" id="CP059572">
    <property type="protein sequence ID" value="QXJ25956.1"/>
    <property type="molecule type" value="Genomic_DNA"/>
</dbReference>
<dbReference type="Proteomes" id="UP001049518">
    <property type="component" value="Chromosome"/>
</dbReference>
<dbReference type="InterPro" id="IPR050336">
    <property type="entry name" value="Chromosome_partition/occlusion"/>
</dbReference>
<dbReference type="InterPro" id="IPR036086">
    <property type="entry name" value="ParB/Sulfiredoxin_sf"/>
</dbReference>
<name>A0ABX8R4E9_9ACTN</name>
<protein>
    <submittedName>
        <fullName evidence="2">ParB N-terminal domain-containing protein</fullName>
    </submittedName>
</protein>
<evidence type="ECO:0000256" key="1">
    <source>
        <dbReference type="SAM" id="MobiDB-lite"/>
    </source>
</evidence>
<gene>
    <name evidence="2" type="ORF">AGRA3207_007525</name>
</gene>
<feature type="region of interest" description="Disordered" evidence="1">
    <location>
        <begin position="583"/>
        <end position="627"/>
    </location>
</feature>
<evidence type="ECO:0000313" key="2">
    <source>
        <dbReference type="EMBL" id="QXJ25956.1"/>
    </source>
</evidence>
<feature type="compositionally biased region" description="Low complexity" evidence="1">
    <location>
        <begin position="12"/>
        <end position="23"/>
    </location>
</feature>
<feature type="region of interest" description="Disordered" evidence="1">
    <location>
        <begin position="402"/>
        <end position="425"/>
    </location>
</feature>
<sequence length="627" mass="67048">MTAAADHDTSPGADDTGTATGTGLSRREAAEASGEVLLEQPMLPLSRFKPDPDNVRDGLDLNTTFVEDIAAFGIEVPLTVRLDPADPTAVIIVEGHRRYYAALQAGLAEAPYSLQPADQASKAGQKFLTMYRLNHPDLRKNHRLWEQVAAIQGAAASSLSRREIGKRTGLSGDDVDRALAAGRLSADTVAQAKAAPQDCGLRGIELLAQFTGDDDNDRRATQRLLATMARGSDLEHAAEILLQERRDRVLRAQAIAGLHEAGVQVIEEIPDGAVDLAELRDGEGTELTPQAHADCAGHRAFCGPYSTEPGYLCLDPVAFGHDFARPGVAALLRRRAELIADGITVTLSYTELPPGSCRLSALEHDGERLTPQTHRSCPGDIAVLSPYGASEGVHYCTAPDDHGHAQLQVPQAPARRPPEGPSAGTVARYNREWIAAGKVRRRWLAEQLLGRKKAPKQVTVFITQMMMSRPEPVAECLGSAKTEPLFADLTRKPRPRVLEGLAKLPTDRLALMQLAEIAAAFEHQIVQDTGERRNTWRTDRGNPHCPRSTAAQYLSFLVALGYQPSPIEKAIIAGVAYTGADPSDTLGQDDGDGIAGDGGQTGQAEASADPPHISESGRGAAPDAEAS</sequence>
<dbReference type="SUPFAM" id="SSF110849">
    <property type="entry name" value="ParB/Sulfiredoxin"/>
    <property type="match status" value="1"/>
</dbReference>
<dbReference type="RefSeq" id="WP_231332169.1">
    <property type="nucleotide sequence ID" value="NZ_CP059572.1"/>
</dbReference>
<keyword evidence="3" id="KW-1185">Reference proteome</keyword>
<proteinExistence type="predicted"/>
<dbReference type="Gene3D" id="3.90.1530.10">
    <property type="entry name" value="Conserved hypothetical protein from pyrococcus furiosus pfu- 392566-001, ParB domain"/>
    <property type="match status" value="1"/>
</dbReference>
<organism evidence="2 3">
    <name type="scientific">Actinomadura graeca</name>
    <dbReference type="NCBI Taxonomy" id="2750812"/>
    <lineage>
        <taxon>Bacteria</taxon>
        <taxon>Bacillati</taxon>
        <taxon>Actinomycetota</taxon>
        <taxon>Actinomycetes</taxon>
        <taxon>Streptosporangiales</taxon>
        <taxon>Thermomonosporaceae</taxon>
        <taxon>Actinomadura</taxon>
    </lineage>
</organism>
<reference evidence="2" key="1">
    <citation type="submission" date="2020-07" db="EMBL/GenBank/DDBJ databases">
        <authorList>
            <person name="Tarantini F.S."/>
            <person name="Hong K.W."/>
            <person name="Chan K.G."/>
        </authorList>
    </citation>
    <scope>NUCLEOTIDE SEQUENCE</scope>
    <source>
        <strain evidence="2">32-07</strain>
    </source>
</reference>